<dbReference type="Proteomes" id="UP001274830">
    <property type="component" value="Unassembled WGS sequence"/>
</dbReference>
<proteinExistence type="predicted"/>
<evidence type="ECO:0000313" key="1">
    <source>
        <dbReference type="EMBL" id="KAK3675376.1"/>
    </source>
</evidence>
<keyword evidence="2" id="KW-1185">Reference proteome</keyword>
<reference evidence="1" key="1">
    <citation type="submission" date="2023-07" db="EMBL/GenBank/DDBJ databases">
        <title>Black Yeasts Isolated from many extreme environments.</title>
        <authorList>
            <person name="Coleine C."/>
            <person name="Stajich J.E."/>
            <person name="Selbmann L."/>
        </authorList>
    </citation>
    <scope>NUCLEOTIDE SEQUENCE</scope>
    <source>
        <strain evidence="1">CCFEE 5485</strain>
    </source>
</reference>
<name>A0AAE0WPF3_9PEZI</name>
<sequence>MKLILSDIQSLSYSDTDVMPTEDILELLDLANYPTPIFNTPAPAEWKKPVAGEGLLLDRHKKYVQE</sequence>
<protein>
    <submittedName>
        <fullName evidence="1">Uncharacterized protein</fullName>
    </submittedName>
</protein>
<dbReference type="EMBL" id="JAUTXT010000015">
    <property type="protein sequence ID" value="KAK3675376.1"/>
    <property type="molecule type" value="Genomic_DNA"/>
</dbReference>
<comment type="caution">
    <text evidence="1">The sequence shown here is derived from an EMBL/GenBank/DDBJ whole genome shotgun (WGS) entry which is preliminary data.</text>
</comment>
<organism evidence="1 2">
    <name type="scientific">Recurvomyces mirabilis</name>
    <dbReference type="NCBI Taxonomy" id="574656"/>
    <lineage>
        <taxon>Eukaryota</taxon>
        <taxon>Fungi</taxon>
        <taxon>Dikarya</taxon>
        <taxon>Ascomycota</taxon>
        <taxon>Pezizomycotina</taxon>
        <taxon>Dothideomycetes</taxon>
        <taxon>Dothideomycetidae</taxon>
        <taxon>Mycosphaerellales</taxon>
        <taxon>Teratosphaeriaceae</taxon>
        <taxon>Recurvomyces</taxon>
    </lineage>
</organism>
<evidence type="ECO:0000313" key="2">
    <source>
        <dbReference type="Proteomes" id="UP001274830"/>
    </source>
</evidence>
<dbReference type="AlphaFoldDB" id="A0AAE0WPF3"/>
<gene>
    <name evidence="1" type="ORF">LTR78_004886</name>
</gene>
<accession>A0AAE0WPF3</accession>